<dbReference type="Pfam" id="PF12679">
    <property type="entry name" value="ABC2_membrane_2"/>
    <property type="match status" value="1"/>
</dbReference>
<dbReference type="GO" id="GO:0140359">
    <property type="term" value="F:ABC-type transporter activity"/>
    <property type="evidence" value="ECO:0007669"/>
    <property type="project" value="InterPro"/>
</dbReference>
<keyword evidence="1" id="KW-0472">Membrane</keyword>
<feature type="transmembrane region" description="Helical" evidence="1">
    <location>
        <begin position="188"/>
        <end position="204"/>
    </location>
</feature>
<evidence type="ECO:0000313" key="2">
    <source>
        <dbReference type="EMBL" id="GIH94109.1"/>
    </source>
</evidence>
<keyword evidence="1" id="KW-1133">Transmembrane helix</keyword>
<organism evidence="2 3">
    <name type="scientific">Planobispora siamensis</name>
    <dbReference type="NCBI Taxonomy" id="936338"/>
    <lineage>
        <taxon>Bacteria</taxon>
        <taxon>Bacillati</taxon>
        <taxon>Actinomycetota</taxon>
        <taxon>Actinomycetes</taxon>
        <taxon>Streptosporangiales</taxon>
        <taxon>Streptosporangiaceae</taxon>
        <taxon>Planobispora</taxon>
    </lineage>
</organism>
<accession>A0A8J3SIV2</accession>
<dbReference type="PANTHER" id="PTHR43471">
    <property type="entry name" value="ABC TRANSPORTER PERMEASE"/>
    <property type="match status" value="1"/>
</dbReference>
<dbReference type="AlphaFoldDB" id="A0A8J3SIV2"/>
<keyword evidence="3" id="KW-1185">Reference proteome</keyword>
<gene>
    <name evidence="2" type="ORF">Psi01_47390</name>
</gene>
<comment type="caution">
    <text evidence="2">The sequence shown here is derived from an EMBL/GenBank/DDBJ whole genome shotgun (WGS) entry which is preliminary data.</text>
</comment>
<dbReference type="PANTHER" id="PTHR43471:SF12">
    <property type="entry name" value="HYPOTHETICAL MEMBRANE PROTEIN, CONSERVED"/>
    <property type="match status" value="1"/>
</dbReference>
<feature type="transmembrane region" description="Helical" evidence="1">
    <location>
        <begin position="159"/>
        <end position="181"/>
    </location>
</feature>
<evidence type="ECO:0000256" key="1">
    <source>
        <dbReference type="SAM" id="Phobius"/>
    </source>
</evidence>
<protein>
    <submittedName>
        <fullName evidence="2">ABC transporter permease</fullName>
    </submittedName>
</protein>
<name>A0A8J3SIV2_9ACTN</name>
<feature type="transmembrane region" description="Helical" evidence="1">
    <location>
        <begin position="16"/>
        <end position="34"/>
    </location>
</feature>
<feature type="transmembrane region" description="Helical" evidence="1">
    <location>
        <begin position="125"/>
        <end position="147"/>
    </location>
</feature>
<proteinExistence type="predicted"/>
<dbReference type="EMBL" id="BOOJ01000037">
    <property type="protein sequence ID" value="GIH94109.1"/>
    <property type="molecule type" value="Genomic_DNA"/>
</dbReference>
<sequence length="266" mass="28913">MPALVSKSLRDYRRSLIRWTIGIGAFFTLYLSIYPNISQNKDIYGKQALEKYPGALRDLLGGLQDFTSGAGYLSSVVYQLFGPMLFVVCAMLLGNRAIAQPEEAGTLELTVTLPIDRRRLVFERFVALALGLLAVAAATFLLVWVLSIVSDMDVPADRILAAHTGVFLLGLFFGVLALAVGAATGRKGTAMAVVGVVAVGGYIVETMGRNVDWISWLRWLSPFHYYLDGKPLYQGFPVGDYLVLAGATVVLLITAVLAFDRRDVGV</sequence>
<dbReference type="Proteomes" id="UP000619788">
    <property type="component" value="Unassembled WGS sequence"/>
</dbReference>
<evidence type="ECO:0000313" key="3">
    <source>
        <dbReference type="Proteomes" id="UP000619788"/>
    </source>
</evidence>
<dbReference type="RefSeq" id="WP_204066238.1">
    <property type="nucleotide sequence ID" value="NZ_BOOJ01000037.1"/>
</dbReference>
<dbReference type="GO" id="GO:0005886">
    <property type="term" value="C:plasma membrane"/>
    <property type="evidence" value="ECO:0007669"/>
    <property type="project" value="UniProtKB-SubCell"/>
</dbReference>
<keyword evidence="1" id="KW-0812">Transmembrane</keyword>
<reference evidence="2 3" key="1">
    <citation type="submission" date="2021-01" db="EMBL/GenBank/DDBJ databases">
        <title>Whole genome shotgun sequence of Planobispora siamensis NBRC 107568.</title>
        <authorList>
            <person name="Komaki H."/>
            <person name="Tamura T."/>
        </authorList>
    </citation>
    <scope>NUCLEOTIDE SEQUENCE [LARGE SCALE GENOMIC DNA]</scope>
    <source>
        <strain evidence="2 3">NBRC 107568</strain>
    </source>
</reference>
<feature type="transmembrane region" description="Helical" evidence="1">
    <location>
        <begin position="241"/>
        <end position="259"/>
    </location>
</feature>